<sequence>MLKPIVLSLSVITSVFTAAIASTPQYDFLDNSYTPKEELSNQVVLVTGVRHPFVAISKRLILWSEYVGDKDKSVSPNRWVWEVTIIGCNTSQNQTKRYYYQVIDAESKRLIAKSSVKEDQQFAAVQTDCGS</sequence>
<organism evidence="2 3">
    <name type="scientific">Amazonocrinis nigriterrae CENA67</name>
    <dbReference type="NCBI Taxonomy" id="2794033"/>
    <lineage>
        <taxon>Bacteria</taxon>
        <taxon>Bacillati</taxon>
        <taxon>Cyanobacteriota</taxon>
        <taxon>Cyanophyceae</taxon>
        <taxon>Nostocales</taxon>
        <taxon>Nostocaceae</taxon>
        <taxon>Amazonocrinis</taxon>
        <taxon>Amazonocrinis nigriterrae</taxon>
    </lineage>
</organism>
<evidence type="ECO:0000256" key="1">
    <source>
        <dbReference type="SAM" id="SignalP"/>
    </source>
</evidence>
<dbReference type="RefSeq" id="WP_198125122.1">
    <property type="nucleotide sequence ID" value="NZ_JAECZC010000021.1"/>
</dbReference>
<dbReference type="Proteomes" id="UP000632766">
    <property type="component" value="Unassembled WGS sequence"/>
</dbReference>
<dbReference type="EMBL" id="JAECZC010000021">
    <property type="protein sequence ID" value="MBH8563235.1"/>
    <property type="molecule type" value="Genomic_DNA"/>
</dbReference>
<accession>A0A8J7HSE9</accession>
<feature type="signal peptide" evidence="1">
    <location>
        <begin position="1"/>
        <end position="21"/>
    </location>
</feature>
<name>A0A8J7HSE9_9NOST</name>
<evidence type="ECO:0000313" key="3">
    <source>
        <dbReference type="Proteomes" id="UP000632766"/>
    </source>
</evidence>
<feature type="chain" id="PRO_5035219411" evidence="1">
    <location>
        <begin position="22"/>
        <end position="131"/>
    </location>
</feature>
<evidence type="ECO:0000313" key="2">
    <source>
        <dbReference type="EMBL" id="MBH8563235.1"/>
    </source>
</evidence>
<comment type="caution">
    <text evidence="2">The sequence shown here is derived from an EMBL/GenBank/DDBJ whole genome shotgun (WGS) entry which is preliminary data.</text>
</comment>
<keyword evidence="3" id="KW-1185">Reference proteome</keyword>
<protein>
    <submittedName>
        <fullName evidence="2">Uncharacterized protein</fullName>
    </submittedName>
</protein>
<dbReference type="AlphaFoldDB" id="A0A8J7HSE9"/>
<proteinExistence type="predicted"/>
<gene>
    <name evidence="2" type="ORF">I8748_13740</name>
</gene>
<reference evidence="2 3" key="1">
    <citation type="journal article" date="2021" name="Int. J. Syst. Evol. Microbiol.">
        <title>Amazonocrinis nigriterrae gen. nov., sp. nov., Atlanticothrix silvestris gen. nov., sp. nov. and Dendronalium phyllosphericum gen. nov., sp. nov., nostocacean cyanobacteria from Brazilian environments.</title>
        <authorList>
            <person name="Alvarenga D.O."/>
            <person name="Andreote A.P.D."/>
            <person name="Branco L.H.Z."/>
            <person name="Delbaje E."/>
            <person name="Cruz R.B."/>
            <person name="Varani A.M."/>
            <person name="Fiore M.F."/>
        </authorList>
    </citation>
    <scope>NUCLEOTIDE SEQUENCE [LARGE SCALE GENOMIC DNA]</scope>
    <source>
        <strain evidence="2 3">CENA67</strain>
    </source>
</reference>
<keyword evidence="1" id="KW-0732">Signal</keyword>